<dbReference type="Pfam" id="PF12900">
    <property type="entry name" value="Pyridox_ox_2"/>
    <property type="match status" value="1"/>
</dbReference>
<dbReference type="PANTHER" id="PTHR34071:SF2">
    <property type="entry name" value="FLAVIN-NUCLEOTIDE-BINDING PROTEIN"/>
    <property type="match status" value="1"/>
</dbReference>
<evidence type="ECO:0000313" key="2">
    <source>
        <dbReference type="Proteomes" id="UP000247150"/>
    </source>
</evidence>
<gene>
    <name evidence="1" type="ORF">DFO73_11246</name>
</gene>
<dbReference type="SUPFAM" id="SSF50475">
    <property type="entry name" value="FMN-binding split barrel"/>
    <property type="match status" value="1"/>
</dbReference>
<organism evidence="1 2">
    <name type="scientific">Cytobacillus oceanisediminis</name>
    <dbReference type="NCBI Taxonomy" id="665099"/>
    <lineage>
        <taxon>Bacteria</taxon>
        <taxon>Bacillati</taxon>
        <taxon>Bacillota</taxon>
        <taxon>Bacilli</taxon>
        <taxon>Bacillales</taxon>
        <taxon>Bacillaceae</taxon>
        <taxon>Cytobacillus</taxon>
    </lineage>
</organism>
<dbReference type="RefSeq" id="WP_110066461.1">
    <property type="nucleotide sequence ID" value="NZ_QGTW01000012.1"/>
</dbReference>
<dbReference type="OrthoDB" id="9794935at2"/>
<dbReference type="AlphaFoldDB" id="A0A2V2ZNW4"/>
<proteinExistence type="predicted"/>
<accession>A0A2V2ZNW4</accession>
<dbReference type="Proteomes" id="UP000247150">
    <property type="component" value="Unassembled WGS sequence"/>
</dbReference>
<comment type="caution">
    <text evidence="1">The sequence shown here is derived from an EMBL/GenBank/DDBJ whole genome shotgun (WGS) entry which is preliminary data.</text>
</comment>
<dbReference type="InterPro" id="IPR012349">
    <property type="entry name" value="Split_barrel_FMN-bd"/>
</dbReference>
<dbReference type="PANTHER" id="PTHR34071">
    <property type="entry name" value="5-NITROIMIDAZOLE ANTIBIOTICS RESISTANCE PROTEIN, NIMA-FAMILY-RELATED PROTEIN-RELATED"/>
    <property type="match status" value="1"/>
</dbReference>
<dbReference type="EMBL" id="QGTW01000012">
    <property type="protein sequence ID" value="PWW25754.1"/>
    <property type="molecule type" value="Genomic_DNA"/>
</dbReference>
<sequence>MYSMRQQTMEWKDKIRIEAFLSKVKIGHLGLSDDGFPYVIPLNFTWHNGFIYFHGASEGRKIDIMAKNQQACFTVCEELGTMSNPVPAKTDTAYMSVMVFGKTERVEDLAEATAAMQSMLDKYVPGYYSNKLPSTHIEKYRSSLGSKTAVFKIVPETVTAKKNELNENTRFFPGRTALSDMDT</sequence>
<dbReference type="InterPro" id="IPR024747">
    <property type="entry name" value="Pyridox_Oxase-rel"/>
</dbReference>
<dbReference type="Gene3D" id="2.30.110.10">
    <property type="entry name" value="Electron Transport, Fmn-binding Protein, Chain A"/>
    <property type="match status" value="1"/>
</dbReference>
<reference evidence="1 2" key="1">
    <citation type="submission" date="2018-05" db="EMBL/GenBank/DDBJ databases">
        <title>Freshwater and sediment microbial communities from various areas in North America, analyzing microbe dynamics in response to fracking.</title>
        <authorList>
            <person name="Lamendella R."/>
        </authorList>
    </citation>
    <scope>NUCLEOTIDE SEQUENCE [LARGE SCALE GENOMIC DNA]</scope>
    <source>
        <strain evidence="1 2">15_TX</strain>
    </source>
</reference>
<name>A0A2V2ZNW4_9BACI</name>
<protein>
    <recommendedName>
        <fullName evidence="3">Pyridoxamine 5'-phosphate oxidase</fullName>
    </recommendedName>
</protein>
<evidence type="ECO:0000313" key="1">
    <source>
        <dbReference type="EMBL" id="PWW25754.1"/>
    </source>
</evidence>
<evidence type="ECO:0008006" key="3">
    <source>
        <dbReference type="Google" id="ProtNLM"/>
    </source>
</evidence>